<proteinExistence type="predicted"/>
<protein>
    <submittedName>
        <fullName evidence="1">Uncharacterized protein</fullName>
    </submittedName>
</protein>
<reference evidence="2" key="1">
    <citation type="submission" date="2016-02" db="EMBL/GenBank/DDBJ databases">
        <authorList>
            <person name="Sanders J.G."/>
            <person name="Lin J.Y."/>
            <person name="Wertz J.T."/>
            <person name="Russell J.A."/>
            <person name="Moreau C.S."/>
            <person name="Powell S."/>
        </authorList>
    </citation>
    <scope>NUCLEOTIDE SEQUENCE [LARGE SCALE GENOMIC DNA]</scope>
    <source>
        <strain evidence="2">CAG34</strain>
    </source>
</reference>
<gene>
    <name evidence="1" type="ORF">AXK11_02990</name>
</gene>
<evidence type="ECO:0000313" key="2">
    <source>
        <dbReference type="Proteomes" id="UP000070058"/>
    </source>
</evidence>
<comment type="caution">
    <text evidence="1">The sequence shown here is derived from an EMBL/GenBank/DDBJ whole genome shotgun (WGS) entry which is preliminary data.</text>
</comment>
<accession>A0A139SR91</accession>
<dbReference type="EMBL" id="LSZQ01000024">
    <property type="protein sequence ID" value="KXU37078.1"/>
    <property type="molecule type" value="Genomic_DNA"/>
</dbReference>
<dbReference type="OrthoDB" id="196884at2"/>
<name>A0A139SR91_9BACT</name>
<evidence type="ECO:0000313" key="1">
    <source>
        <dbReference type="EMBL" id="KXU37078.1"/>
    </source>
</evidence>
<sequence>MSLNRSEQIVFDYWQGNPDERRFWEDKVRSTAADCASDHAAAQQLDRDLWAYYQERSSVLPHFREAAPPAAPLSADSPSAARTSMRNLAELLLRLWAPPRPKPKKSR</sequence>
<dbReference type="AlphaFoldDB" id="A0A139SR91"/>
<keyword evidence="2" id="KW-1185">Reference proteome</keyword>
<organism evidence="1 2">
    <name type="scientific">Cephaloticoccus primus</name>
    <dbReference type="NCBI Taxonomy" id="1548207"/>
    <lineage>
        <taxon>Bacteria</taxon>
        <taxon>Pseudomonadati</taxon>
        <taxon>Verrucomicrobiota</taxon>
        <taxon>Opitutia</taxon>
        <taxon>Opitutales</taxon>
        <taxon>Opitutaceae</taxon>
        <taxon>Cephaloticoccus</taxon>
    </lineage>
</organism>
<dbReference type="Proteomes" id="UP000070058">
    <property type="component" value="Unassembled WGS sequence"/>
</dbReference>